<dbReference type="HOGENOM" id="CLU_223839_0_0_1"/>
<protein>
    <recommendedName>
        <fullName evidence="5">Peroxin/Ferlin domain-containing protein</fullName>
    </recommendedName>
</protein>
<dbReference type="Pfam" id="PF25037">
    <property type="entry name" value="VPS13_C"/>
    <property type="match status" value="1"/>
</dbReference>
<name>D8T1T1_SELML</name>
<dbReference type="InterPro" id="IPR006614">
    <property type="entry name" value="Peroxin/Ferlin"/>
</dbReference>
<keyword evidence="2" id="KW-0813">Transport</keyword>
<feature type="compositionally biased region" description="Polar residues" evidence="4">
    <location>
        <begin position="1532"/>
        <end position="1541"/>
    </location>
</feature>
<dbReference type="STRING" id="88036.D8T1T1"/>
<feature type="region of interest" description="Disordered" evidence="4">
    <location>
        <begin position="1806"/>
        <end position="1826"/>
    </location>
</feature>
<dbReference type="Pfam" id="PF25033">
    <property type="entry name" value="VPS13_M"/>
    <property type="match status" value="1"/>
</dbReference>
<dbReference type="Gramene" id="EFJ09383">
    <property type="protein sequence ID" value="EFJ09383"/>
    <property type="gene ID" value="SELMODRAFT_447723"/>
</dbReference>
<dbReference type="Pfam" id="PF06101">
    <property type="entry name" value="Vps62"/>
    <property type="match status" value="3"/>
</dbReference>
<dbReference type="eggNOG" id="KOG1809">
    <property type="taxonomic scope" value="Eukaryota"/>
</dbReference>
<dbReference type="Proteomes" id="UP000001514">
    <property type="component" value="Unassembled WGS sequence"/>
</dbReference>
<dbReference type="GO" id="GO:0016020">
    <property type="term" value="C:membrane"/>
    <property type="evidence" value="ECO:0007669"/>
    <property type="project" value="InterPro"/>
</dbReference>
<evidence type="ECO:0000256" key="3">
    <source>
        <dbReference type="ARBA" id="ARBA00023055"/>
    </source>
</evidence>
<feature type="region of interest" description="Disordered" evidence="4">
    <location>
        <begin position="1477"/>
        <end position="1541"/>
    </location>
</feature>
<dbReference type="GO" id="GO:0006869">
    <property type="term" value="P:lipid transport"/>
    <property type="evidence" value="ECO:0007669"/>
    <property type="project" value="UniProtKB-KW"/>
</dbReference>
<dbReference type="SMART" id="SM00693">
    <property type="entry name" value="DysFN"/>
    <property type="match status" value="1"/>
</dbReference>
<feature type="region of interest" description="Disordered" evidence="4">
    <location>
        <begin position="3917"/>
        <end position="3964"/>
    </location>
</feature>
<proteinExistence type="inferred from homology"/>
<dbReference type="InterPro" id="IPR056747">
    <property type="entry name" value="VPS13-like_M"/>
</dbReference>
<evidence type="ECO:0000256" key="4">
    <source>
        <dbReference type="SAM" id="MobiDB-lite"/>
    </source>
</evidence>
<dbReference type="Pfam" id="PF12624">
    <property type="entry name" value="VPS13_N"/>
    <property type="match status" value="2"/>
</dbReference>
<organism evidence="7">
    <name type="scientific">Selaginella moellendorffii</name>
    <name type="common">Spikemoss</name>
    <dbReference type="NCBI Taxonomy" id="88036"/>
    <lineage>
        <taxon>Eukaryota</taxon>
        <taxon>Viridiplantae</taxon>
        <taxon>Streptophyta</taxon>
        <taxon>Embryophyta</taxon>
        <taxon>Tracheophyta</taxon>
        <taxon>Lycopodiopsida</taxon>
        <taxon>Selaginellales</taxon>
        <taxon>Selaginellaceae</taxon>
        <taxon>Selaginella</taxon>
    </lineage>
</organism>
<dbReference type="FunCoup" id="D8T1T1">
    <property type="interactions" value="2898"/>
</dbReference>
<dbReference type="Pfam" id="PF25036">
    <property type="entry name" value="VPS13_VAB"/>
    <property type="match status" value="1"/>
</dbReference>
<dbReference type="PANTHER" id="PTHR16166">
    <property type="entry name" value="VACUOLAR PROTEIN SORTING-ASSOCIATED PROTEIN VPS13"/>
    <property type="match status" value="1"/>
</dbReference>
<evidence type="ECO:0000313" key="7">
    <source>
        <dbReference type="Proteomes" id="UP000001514"/>
    </source>
</evidence>
<dbReference type="InterPro" id="IPR026854">
    <property type="entry name" value="VPS13_N"/>
</dbReference>
<reference evidence="6 7" key="1">
    <citation type="journal article" date="2011" name="Science">
        <title>The Selaginella genome identifies genetic changes associated with the evolution of vascular plants.</title>
        <authorList>
            <person name="Banks J.A."/>
            <person name="Nishiyama T."/>
            <person name="Hasebe M."/>
            <person name="Bowman J.L."/>
            <person name="Gribskov M."/>
            <person name="dePamphilis C."/>
            <person name="Albert V.A."/>
            <person name="Aono N."/>
            <person name="Aoyama T."/>
            <person name="Ambrose B.A."/>
            <person name="Ashton N.W."/>
            <person name="Axtell M.J."/>
            <person name="Barker E."/>
            <person name="Barker M.S."/>
            <person name="Bennetzen J.L."/>
            <person name="Bonawitz N.D."/>
            <person name="Chapple C."/>
            <person name="Cheng C."/>
            <person name="Correa L.G."/>
            <person name="Dacre M."/>
            <person name="DeBarry J."/>
            <person name="Dreyer I."/>
            <person name="Elias M."/>
            <person name="Engstrom E.M."/>
            <person name="Estelle M."/>
            <person name="Feng L."/>
            <person name="Finet C."/>
            <person name="Floyd S.K."/>
            <person name="Frommer W.B."/>
            <person name="Fujita T."/>
            <person name="Gramzow L."/>
            <person name="Gutensohn M."/>
            <person name="Harholt J."/>
            <person name="Hattori M."/>
            <person name="Heyl A."/>
            <person name="Hirai T."/>
            <person name="Hiwatashi Y."/>
            <person name="Ishikawa M."/>
            <person name="Iwata M."/>
            <person name="Karol K.G."/>
            <person name="Koehler B."/>
            <person name="Kolukisaoglu U."/>
            <person name="Kubo M."/>
            <person name="Kurata T."/>
            <person name="Lalonde S."/>
            <person name="Li K."/>
            <person name="Li Y."/>
            <person name="Litt A."/>
            <person name="Lyons E."/>
            <person name="Manning G."/>
            <person name="Maruyama T."/>
            <person name="Michael T.P."/>
            <person name="Mikami K."/>
            <person name="Miyazaki S."/>
            <person name="Morinaga S."/>
            <person name="Murata T."/>
            <person name="Mueller-Roeber B."/>
            <person name="Nelson D.R."/>
            <person name="Obara M."/>
            <person name="Oguri Y."/>
            <person name="Olmstead R.G."/>
            <person name="Onodera N."/>
            <person name="Petersen B.L."/>
            <person name="Pils B."/>
            <person name="Prigge M."/>
            <person name="Rensing S.A."/>
            <person name="Riano-Pachon D.M."/>
            <person name="Roberts A.W."/>
            <person name="Sato Y."/>
            <person name="Scheller H.V."/>
            <person name="Schulz B."/>
            <person name="Schulz C."/>
            <person name="Shakirov E.V."/>
            <person name="Shibagaki N."/>
            <person name="Shinohara N."/>
            <person name="Shippen D.E."/>
            <person name="Soerensen I."/>
            <person name="Sotooka R."/>
            <person name="Sugimoto N."/>
            <person name="Sugita M."/>
            <person name="Sumikawa N."/>
            <person name="Tanurdzic M."/>
            <person name="Theissen G."/>
            <person name="Ulvskov P."/>
            <person name="Wakazuki S."/>
            <person name="Weng J.K."/>
            <person name="Willats W.W."/>
            <person name="Wipf D."/>
            <person name="Wolf P.G."/>
            <person name="Yang L."/>
            <person name="Zimmer A.D."/>
            <person name="Zhu Q."/>
            <person name="Mitros T."/>
            <person name="Hellsten U."/>
            <person name="Loque D."/>
            <person name="Otillar R."/>
            <person name="Salamov A."/>
            <person name="Schmutz J."/>
            <person name="Shapiro H."/>
            <person name="Lindquist E."/>
            <person name="Lucas S."/>
            <person name="Rokhsar D."/>
            <person name="Grigoriev I.V."/>
        </authorList>
    </citation>
    <scope>NUCLEOTIDE SEQUENCE [LARGE SCALE GENOMIC DNA]</scope>
</reference>
<keyword evidence="7" id="KW-1185">Reference proteome</keyword>
<dbReference type="GO" id="GO:0045053">
    <property type="term" value="P:protein retention in Golgi apparatus"/>
    <property type="evidence" value="ECO:0000318"/>
    <property type="project" value="GO_Central"/>
</dbReference>
<sequence>MLEDYVAFYLQKYLGKYVKGVSKEALKISAWQGNVELTNMQLKPEALLELKLPIKVKAGFLGSVKLKVPWSRLGQEPVIVTLDRIFVLAEPSFKVEGVDDDAEHETALVTSTQDQGQQQQPEMNNSWLGSLIGTIISNIKLSVTNIHIRFEDTESNPEQPFAIGVTLEKLAAVTVDDNGKELFVSGGALDKINKAFEPGVREDAEKVHHAFLLQPVDGMARYSKLGTRDERSADKPAQTAAVVLENLTRIVKQPQYRDVLTLFDNISTFNMRVEHAHYRPKVTVAEDPAAWWQYAIKATIEKNRKASGHLSWDQLLHHARMRKQYLSSYAKCLLANPDRISINDDDGIRQLESSLNKDVIVQWRTIAHTLADQARRENAEHEKEQAKKRWWPFGWGGQSDGGGEPRGLSDDEWQQLNQAIGYQEGKPSTLMPGQDAPNMLHTVLQVQMHYNASKLISENEEELLTLSCEGLQSSIRLYSEAKDFDLKLESYKICCPEGLLAESASHLDALSATFSLAPVNEDLDWSLSAGASPCYITYHKASIDRVIAFFSSRTSVSREVAIQTAAAFQMTLDEVTRKTQQQFNEALKNRPRFSLFLDIAAPKVTIPTDFYPKNSQRTKLMLDLGHFKMKTERGEEQRISQEESEMYMCFKMQLNDVSGFLVDGDCDWDAVHSSKDSGVLPVIEKCAVFALLQQICVPHPSYPSTRVAVRVPSVAVHFSPARYHRLMQVVELLQGGSTDVSVRPWEPADFEGDLTVLAWKGMGNREAVWNHRYGVIAAPSFYILESVSSESYEHCVSLFGKQVYLIPPESVGGIAHVLALCDPEQFSKKVVESVSAVILRFKDEDTLENWRAHFMAIIRKLNSSQAVVRGTAGKDSKDKNVSPVGPAAEKEKLFLTGTLDELKICIASTKTGHSDREQVLLGEEGSLLELRAIGSKASGIVHGYVKVEFLMRDNDMAVGAALLSLEIEDRWYGQTSPSCRYLARSTISESELNNPQKESIARENSPAERFFDSSDEFDFEKTSQEDGSGKSVLSRRSSSQFYDADSSFHEKRSEFVRTPDLLPPLEDQLTFGRDQELKSFIKAQVILSTPEATSYSNIDKQVKVSLATLAFYLNRPTLVALMDFVTAITTSVEPKSDTPQSEPGDSKDVVSLITPADVHQSGSVPMFDRKDSVVKGLLGTGKVRVVFLLILDMDRAQLVLNRDDGHQLATLSQEHLHVTVKIFPASYAIVATLGNLRITDDSLKGGHPYYWLVDMRDPAGKSFVELEFVSFNEDDDDYEGYEFSLSGQLSEVRVVYLHRFIQEISSYFLGLVPADPGYIVKLKDKVGDAEKTFTQSEVQGAPAMKLDLSLNKPIVIFPKDTNSNSFLELDVLHIHVINTFQWLGGGKEDIGGIRLELISLKVENIHLVVSVNGKFGENIIKDSSGLVVTVRRTLRDLRRQLPAIDASVEVQLLKAAMSDKEYQLMIDCCTSNLSEAPNLSPPVCQPGKGKEKAEEKEEEKEEQKEEEKEEQKQEQKEEKEEAPHAETKDVQEGSTSASNSSEVWTTLKLTVDVSIIELAVFIGRTQYTPLASIQVSGVWAAYKMSSNEEQYIMASLDSLNVSDDREGIEPELKFMVGMASDDSSLLNRDEIEGSRLVMLVLDAKLNPASQMITLRIQRPRVLLALDFLLAVAEFFIPSIADVLGSNTGGNDELPFDMKNWLFLHKSPYFQDSDEVTLSPKHALVADDENIEIYIYDGGGGRIRLTDASGDPVGDSFEGPLVVVGHGKSLRFRNVVIENARCLDRFVLLGSNSLYSASKHDGVFFEWKDEQPPEGDDESANKKNNTSTKAELTFDLQAIGPELVMHTSGGSSSDIKDQLLFAKMDIFSRLVMKGDDLEVSAKANNFCIQGRRGIYVLEPVDTNCRYSKVSTKQNLHATMSDVVCNLTFSMIQLILKLQEDAQSLILLTSKKIAVECTEFDRIWADEVRSGSSQIAFWRPRAPPGFTVLGDCLTVVDEPPSKGVIAMNMNLVHLKKPVDFRLVWSSSANEDDSEQCCVWLPIAPEGYVVLGCVASIGRSPPSASPTLCVLKQLVTEWYMRDCIQVNGTTEQEWAFWRADNSSASFFPISALRKPHSSRIYELRHVAFELEKAEDRFGTTKTSGESARSSDEDNGVLLTTVTRFKLIWWDKGAKSKKSVSIWRPVTPSRCVILGDIAVEGYEPPSVAFTLQDTQDNVLLQKPLKFVKMGVIHEKKGLKPVTFWFPVAPPGYAALGCLAIRGYTLDAEASDKIRCVRNDFVLETEFSSPSLWDGRQVKRLNDDISIWPLQTMDHESKAATFVTNITQEAPPKQLAFKLKDIGNQSNTDNLVGDGEIRRVSATIFDDFGGMVAPLVNVSLNGLTGSVHGTPDAMESTAHFSMVATSYNGRCDAWEPLVEQTEGYVRYTKESTSLCSSQSQVSVAATSDLNINVSTANLNMLLDAYSSWNKLVSMDAAPKGRGGARKQTVQERKLQIVCHNDLGQRFYCRHLDEDSSIKITPIESGESETFRTPSVMSLQDPFTNESVRRKSVTVLTLALCDAEVPKDDGFGGRQYMVAVRLLPQLKTAEQHQFHGKTGPDGDRVSLLWNEVFSFAIENVQAYSMEALVTDLSKGAPAGYCCIASLRELKLYAGTLETDLFAGAADQVNHHNPVGKIRFAYKFHSMARSLQDSNLRNVERTGLDPGTIQVGSSPDGPWTKLCLTLASRSSYLKIGSEAAASELGVIGGVKHLTVRSLVRLQNNTSVTMEVSLFPHSANQDSQENDTISEEVFENERFQPMLGWGSSWPGHLLPLDPGRWSKRDLSGSSQEFPQVELPLGWEWSSDWFVDTSVLDPDGWVHGFSFQALTDFPGGNYVGKLNFVRRRRWLRTRERTSSLESSRCILGSIKPGEVIGMPLACFREARQDYSLQLRPQFDGYGWTQAVLCQTRGQKKLPAQDINVRSLLTDQFLSSCLLEAASAGAAARSMWFCLDVNYTDIGKDAYIGPVRDCQLMLSAPLKIVNHLPVSAEYSVHDSSRIRGYRMQDKGVVLSGEVAEIYNADVRRPVYLSFVPEGSWHPTKDLVLISHPFWDVAKDMILENLSTKRQVKIKVHIEYDYEEEVTGKVLRISVPFWIDCARCPPLRLKVVDIDSRSSTGCLPSTVSSTSEEVLNDIPYSELRSPFTMISPFTPKSSGMAASLASDTFGAVSPLADLDKSDGAVEVVATDGKSYFRLLVTTALCPIKFAHTKVVTIRPFITFTNRFGAELFMKQASQEEPCKLNSYDWRTAFPVSSISETLSLQVRTESSQWSYPIKIEQEETIHFYVQGDDKKKYFIRVEVRSHQEGSKFVLVFRRGSLRGPYRIENRTRQKRLRFRQLGTSGDDWELLYPNCTRSFALKHPSGQHILELLPEGVPEDKIHKYDLDKLEETNTLDVHIRGLVLHGFKLIKLTDSDEKQQEPSEAVEDEQLLQPKEATDQLKIVLDIGKLGFSIIDQRPQEIFYLYMENFKFSILNSFQENTTRFKVRFKYLQLDDQNILSASPVIFAPDSRGLSSDENVLKASVILLNDKEEGTKVYPYVGFWVTKRAWRINVHEPVIWTAIGMYNNIQLDSLSSDSQTVEADPEIRTNLIDISKAHLRVTLQTEPGLRPRGVLGIWSPLVSLAGNTSKMAIHLSGVTLENRYMRQSEVSTAVLNHIRKDLVHQALQLLLGVNMFGVASSTLETLSKSAADLSRDEKFQQVRLKQDRLKHVSGVGDGLLRGGEALARGFAFGLSGVVKKPCNSARENGFVGFFQGIGKAFTGFVFQPLSGVLDFIALTVDGVNISYTRCFEVFTHERNLTRVRLPRAIRSDGVLLPYDERAALGQAMLQLAEDHNFGQNVVFKDPAKFSLSDFYEDHFDVPENRVVLITNRRIILITQPGSYKSIRNVSPSNPCKMRKWQQTRSMPTPRASKRALASDRRKDTDEEASDSSVSDGRITTKEVILFEQIWKSEQDSSVCCTTFSSAGADCGVQCTIWRPIVPDGYVSIGDIAYHGTNPPTVTVSYKNNDGMFALPTGFDLVWRNWKDGYEPVTIWKPRAPAGYESLGYVASPAYVEPAADVVWCARTDAVEAAAFLEQALWHAKQPWHCYIYQGSEKEWGLASRQENRRY</sequence>
<dbReference type="InterPro" id="IPR026847">
    <property type="entry name" value="VPS13"/>
</dbReference>
<evidence type="ECO:0000256" key="2">
    <source>
        <dbReference type="ARBA" id="ARBA00022448"/>
    </source>
</evidence>
<dbReference type="InterPro" id="IPR009543">
    <property type="entry name" value="VPS13_VAB"/>
</dbReference>
<dbReference type="PANTHER" id="PTHR16166:SF137">
    <property type="entry name" value="PLECKSTRIN HOMOLOGY (PH) DOMAIN-CONTAINING PROTEIN"/>
    <property type="match status" value="1"/>
</dbReference>
<dbReference type="GO" id="GO:0006623">
    <property type="term" value="P:protein targeting to vacuole"/>
    <property type="evidence" value="ECO:0000318"/>
    <property type="project" value="GO_Central"/>
</dbReference>
<gene>
    <name evidence="6" type="ORF">SELMODRAFT_447723</name>
</gene>
<feature type="compositionally biased region" description="Basic and acidic residues" evidence="4">
    <location>
        <begin position="1488"/>
        <end position="1531"/>
    </location>
</feature>
<evidence type="ECO:0000256" key="1">
    <source>
        <dbReference type="ARBA" id="ARBA00006545"/>
    </source>
</evidence>
<evidence type="ECO:0000259" key="5">
    <source>
        <dbReference type="SMART" id="SM00693"/>
    </source>
</evidence>
<keyword evidence="3" id="KW-0445">Lipid transport</keyword>
<dbReference type="OMA" id="YVPCWLD"/>
<accession>D8T1T1</accession>
<evidence type="ECO:0000313" key="6">
    <source>
        <dbReference type="EMBL" id="EFJ09383.1"/>
    </source>
</evidence>
<comment type="similarity">
    <text evidence="1">Belongs to the VPS13 family.</text>
</comment>
<feature type="domain" description="Peroxin/Ferlin" evidence="5">
    <location>
        <begin position="2778"/>
        <end position="2843"/>
    </location>
</feature>
<dbReference type="KEGG" id="smo:SELMODRAFT_447723"/>
<dbReference type="InParanoid" id="D8T1T1"/>
<dbReference type="InterPro" id="IPR056748">
    <property type="entry name" value="VPS13-like_C"/>
</dbReference>
<dbReference type="InterPro" id="IPR009291">
    <property type="entry name" value="Vps62"/>
</dbReference>
<dbReference type="EMBL" id="GL377663">
    <property type="protein sequence ID" value="EFJ09383.1"/>
    <property type="molecule type" value="Genomic_DNA"/>
</dbReference>